<dbReference type="Gene3D" id="1.20.1250.20">
    <property type="entry name" value="MFS general substrate transporter like domains"/>
    <property type="match status" value="2"/>
</dbReference>
<dbReference type="PANTHER" id="PTHR43124:SF3">
    <property type="entry name" value="CHLORAMPHENICOL EFFLUX PUMP RV0191"/>
    <property type="match status" value="1"/>
</dbReference>
<name>A0A5C1YGK3_9MICO</name>
<dbReference type="InterPro" id="IPR036259">
    <property type="entry name" value="MFS_trans_sf"/>
</dbReference>
<feature type="transmembrane region" description="Helical" evidence="6">
    <location>
        <begin position="24"/>
        <end position="47"/>
    </location>
</feature>
<dbReference type="AlphaFoldDB" id="A0A5C1YGK3"/>
<feature type="transmembrane region" description="Helical" evidence="6">
    <location>
        <begin position="329"/>
        <end position="350"/>
    </location>
</feature>
<dbReference type="GO" id="GO:0005886">
    <property type="term" value="C:plasma membrane"/>
    <property type="evidence" value="ECO:0007669"/>
    <property type="project" value="UniProtKB-SubCell"/>
</dbReference>
<dbReference type="OrthoDB" id="8596007at2"/>
<feature type="transmembrane region" description="Helical" evidence="6">
    <location>
        <begin position="305"/>
        <end position="323"/>
    </location>
</feature>
<dbReference type="PROSITE" id="PS50850">
    <property type="entry name" value="MFS"/>
    <property type="match status" value="1"/>
</dbReference>
<accession>A0A5C1YGK3</accession>
<dbReference type="PANTHER" id="PTHR43124">
    <property type="entry name" value="PURINE EFFLUX PUMP PBUE"/>
    <property type="match status" value="1"/>
</dbReference>
<keyword evidence="3 6" id="KW-0812">Transmembrane</keyword>
<evidence type="ECO:0000259" key="7">
    <source>
        <dbReference type="PROSITE" id="PS50850"/>
    </source>
</evidence>
<dbReference type="InterPro" id="IPR020846">
    <property type="entry name" value="MFS_dom"/>
</dbReference>
<proteinExistence type="predicted"/>
<keyword evidence="4 6" id="KW-1133">Transmembrane helix</keyword>
<feature type="transmembrane region" description="Helical" evidence="6">
    <location>
        <begin position="271"/>
        <end position="293"/>
    </location>
</feature>
<evidence type="ECO:0000256" key="3">
    <source>
        <dbReference type="ARBA" id="ARBA00022692"/>
    </source>
</evidence>
<dbReference type="Pfam" id="PF07690">
    <property type="entry name" value="MFS_1"/>
    <property type="match status" value="1"/>
</dbReference>
<dbReference type="KEGG" id="ail:FLP10_09055"/>
<feature type="domain" description="Major facilitator superfamily (MFS) profile" evidence="7">
    <location>
        <begin position="25"/>
        <end position="420"/>
    </location>
</feature>
<dbReference type="RefSeq" id="WP_149160569.1">
    <property type="nucleotide sequence ID" value="NZ_CP043505.1"/>
</dbReference>
<sequence length="424" mass="44195">MSGYITPHRPAPTHVSRIGGPEAWLVWVLATTFVVWLFAIQTGYAVVSPEIQESADLTLAQVGLAASTYTWVFALVQFFSGSLLDRFGSRPLLAIAVAFVAVGAFLYAGTTSFATLAIAQAVLAIGASFGFVGAGYIGGKWFEAAKYGLMFGLVQAFASLGSAVGQPLILALLSALSWQQLLLAFGVFGVILVVLFLVFVRDPVVTTAPTDASEPRRNVFVDILTDLGKCFANRNVVLSALFGGAAFGTMLAIGTLWGPRVMEARGAGADFATVLTALAWLGLAAGAPLINVLSDRWHSRKVPSVIWLLLQAVAITLVIYLPAEGNGAAITLMFAVGLFSGVQMLGFTVAGESVDGSLIGSASAIVNGFCFIIGGLLTSIPSSLLPAEPTIADYQGVLWLMPAVLLVGVVAAALLRSSRTSAES</sequence>
<evidence type="ECO:0000256" key="6">
    <source>
        <dbReference type="SAM" id="Phobius"/>
    </source>
</evidence>
<keyword evidence="2" id="KW-1003">Cell membrane</keyword>
<dbReference type="Proteomes" id="UP000324678">
    <property type="component" value="Chromosome"/>
</dbReference>
<comment type="subcellular location">
    <subcellularLocation>
        <location evidence="1">Cell membrane</location>
        <topology evidence="1">Multi-pass membrane protein</topology>
    </subcellularLocation>
</comment>
<organism evidence="8 9">
    <name type="scientific">Agromyces intestinalis</name>
    <dbReference type="NCBI Taxonomy" id="2592652"/>
    <lineage>
        <taxon>Bacteria</taxon>
        <taxon>Bacillati</taxon>
        <taxon>Actinomycetota</taxon>
        <taxon>Actinomycetes</taxon>
        <taxon>Micrococcales</taxon>
        <taxon>Microbacteriaceae</taxon>
        <taxon>Agromyces</taxon>
    </lineage>
</organism>
<evidence type="ECO:0000313" key="9">
    <source>
        <dbReference type="Proteomes" id="UP000324678"/>
    </source>
</evidence>
<feature type="transmembrane region" description="Helical" evidence="6">
    <location>
        <begin position="149"/>
        <end position="175"/>
    </location>
</feature>
<gene>
    <name evidence="8" type="ORF">FLP10_09055</name>
</gene>
<protein>
    <submittedName>
        <fullName evidence="8">MFS transporter</fullName>
    </submittedName>
</protein>
<evidence type="ECO:0000256" key="2">
    <source>
        <dbReference type="ARBA" id="ARBA00022475"/>
    </source>
</evidence>
<dbReference type="InterPro" id="IPR050189">
    <property type="entry name" value="MFS_Efflux_Transporters"/>
</dbReference>
<feature type="transmembrane region" description="Helical" evidence="6">
    <location>
        <begin position="92"/>
        <end position="110"/>
    </location>
</feature>
<feature type="transmembrane region" description="Helical" evidence="6">
    <location>
        <begin position="397"/>
        <end position="415"/>
    </location>
</feature>
<dbReference type="InterPro" id="IPR011701">
    <property type="entry name" value="MFS"/>
</dbReference>
<feature type="transmembrane region" description="Helical" evidence="6">
    <location>
        <begin position="236"/>
        <end position="259"/>
    </location>
</feature>
<dbReference type="EMBL" id="CP043505">
    <property type="protein sequence ID" value="QEO14550.1"/>
    <property type="molecule type" value="Genomic_DNA"/>
</dbReference>
<dbReference type="SUPFAM" id="SSF103473">
    <property type="entry name" value="MFS general substrate transporter"/>
    <property type="match status" value="1"/>
</dbReference>
<evidence type="ECO:0000256" key="1">
    <source>
        <dbReference type="ARBA" id="ARBA00004651"/>
    </source>
</evidence>
<evidence type="ECO:0000256" key="5">
    <source>
        <dbReference type="ARBA" id="ARBA00023136"/>
    </source>
</evidence>
<evidence type="ECO:0000313" key="8">
    <source>
        <dbReference type="EMBL" id="QEO14550.1"/>
    </source>
</evidence>
<feature type="transmembrane region" description="Helical" evidence="6">
    <location>
        <begin position="116"/>
        <end position="137"/>
    </location>
</feature>
<feature type="transmembrane region" description="Helical" evidence="6">
    <location>
        <begin position="59"/>
        <end position="80"/>
    </location>
</feature>
<reference evidence="8 9" key="1">
    <citation type="submission" date="2019-09" db="EMBL/GenBank/DDBJ databases">
        <title>Genome sequencing of strain KACC 19306.</title>
        <authorList>
            <person name="Heo J."/>
            <person name="Kim S.-J."/>
            <person name="Kim J.-S."/>
            <person name="Hong S.-B."/>
            <person name="Kwon S.-W."/>
        </authorList>
    </citation>
    <scope>NUCLEOTIDE SEQUENCE [LARGE SCALE GENOMIC DNA]</scope>
    <source>
        <strain evidence="8 9">KACC 19306</strain>
    </source>
</reference>
<feature type="transmembrane region" description="Helical" evidence="6">
    <location>
        <begin position="181"/>
        <end position="200"/>
    </location>
</feature>
<evidence type="ECO:0000256" key="4">
    <source>
        <dbReference type="ARBA" id="ARBA00022989"/>
    </source>
</evidence>
<feature type="transmembrane region" description="Helical" evidence="6">
    <location>
        <begin position="357"/>
        <end position="377"/>
    </location>
</feature>
<keyword evidence="9" id="KW-1185">Reference proteome</keyword>
<keyword evidence="5 6" id="KW-0472">Membrane</keyword>
<dbReference type="GO" id="GO:0022857">
    <property type="term" value="F:transmembrane transporter activity"/>
    <property type="evidence" value="ECO:0007669"/>
    <property type="project" value="InterPro"/>
</dbReference>